<dbReference type="RefSeq" id="WP_281899811.1">
    <property type="nucleotide sequence ID" value="NZ_BSDI01000029.1"/>
</dbReference>
<evidence type="ECO:0000313" key="3">
    <source>
        <dbReference type="Proteomes" id="UP001144280"/>
    </source>
</evidence>
<gene>
    <name evidence="2" type="ORF">Pa4123_51390</name>
</gene>
<accession>A0ABQ5R0P6</accession>
<evidence type="ECO:0000313" key="2">
    <source>
        <dbReference type="EMBL" id="GLH99862.1"/>
    </source>
</evidence>
<evidence type="ECO:0000256" key="1">
    <source>
        <dbReference type="SAM" id="MobiDB-lite"/>
    </source>
</evidence>
<dbReference type="EMBL" id="BSDI01000029">
    <property type="protein sequence ID" value="GLH99862.1"/>
    <property type="molecule type" value="Genomic_DNA"/>
</dbReference>
<sequence>MARRRKGLPNASFREARERLRSPADPEVPMSREELADACNLYLADKCDPDGPITANLIGKIEQGVNTWPRGPRREAFKAVLGVQTNSEIG</sequence>
<organism evidence="2 3">
    <name type="scientific">Phytohabitans aurantiacus</name>
    <dbReference type="NCBI Taxonomy" id="3016789"/>
    <lineage>
        <taxon>Bacteria</taxon>
        <taxon>Bacillati</taxon>
        <taxon>Actinomycetota</taxon>
        <taxon>Actinomycetes</taxon>
        <taxon>Micromonosporales</taxon>
        <taxon>Micromonosporaceae</taxon>
    </lineage>
</organism>
<name>A0ABQ5R0P6_9ACTN</name>
<proteinExistence type="predicted"/>
<dbReference type="Proteomes" id="UP001144280">
    <property type="component" value="Unassembled WGS sequence"/>
</dbReference>
<protein>
    <recommendedName>
        <fullName evidence="4">HTH cro/C1-type domain-containing protein</fullName>
    </recommendedName>
</protein>
<keyword evidence="3" id="KW-1185">Reference proteome</keyword>
<comment type="caution">
    <text evidence="2">The sequence shown here is derived from an EMBL/GenBank/DDBJ whole genome shotgun (WGS) entry which is preliminary data.</text>
</comment>
<reference evidence="2" key="1">
    <citation type="submission" date="2022-12" db="EMBL/GenBank/DDBJ databases">
        <title>New Phytohabitans aurantiacus sp. RD004123 nov., an actinomycete isolated from soil.</title>
        <authorList>
            <person name="Triningsih D.W."/>
            <person name="Harunari E."/>
            <person name="Igarashi Y."/>
        </authorList>
    </citation>
    <scope>NUCLEOTIDE SEQUENCE</scope>
    <source>
        <strain evidence="2">RD004123</strain>
    </source>
</reference>
<feature type="region of interest" description="Disordered" evidence="1">
    <location>
        <begin position="1"/>
        <end position="29"/>
    </location>
</feature>
<evidence type="ECO:0008006" key="4">
    <source>
        <dbReference type="Google" id="ProtNLM"/>
    </source>
</evidence>
<feature type="compositionally biased region" description="Basic and acidic residues" evidence="1">
    <location>
        <begin position="14"/>
        <end position="29"/>
    </location>
</feature>